<sequence length="168" mass="18394">MSELVISIRRARPADAAGLAAVHDAAWREAYRGIIPGIALERMIAKRGPAWWQAAVRRGRPVSVLDLGERIGGYTSFGPSRTLALPQQGEIDELYLDPVVQGLGFGTRLFAAARRELAGRGLKGLVVWALADNTRACRFYERLGGELRATAETRFGGVTLQKVAYVFR</sequence>
<reference evidence="4 5" key="1">
    <citation type="submission" date="2023-05" db="EMBL/GenBank/DDBJ databases">
        <title>Chelatococcus sp. nov., a moderately thermophilic bacterium isolated from hot spring microbial mat.</title>
        <authorList>
            <person name="Hu C.-J."/>
            <person name="Li W.-J."/>
        </authorList>
    </citation>
    <scope>NUCLEOTIDE SEQUENCE [LARGE SCALE GENOMIC DNA]</scope>
    <source>
        <strain evidence="4 5">SYSU G07232</strain>
    </source>
</reference>
<dbReference type="PROSITE" id="PS51186">
    <property type="entry name" value="GNAT"/>
    <property type="match status" value="1"/>
</dbReference>
<dbReference type="InterPro" id="IPR000182">
    <property type="entry name" value="GNAT_dom"/>
</dbReference>
<dbReference type="EC" id="2.3.1.-" evidence="4"/>
<evidence type="ECO:0000256" key="1">
    <source>
        <dbReference type="ARBA" id="ARBA00022679"/>
    </source>
</evidence>
<evidence type="ECO:0000259" key="3">
    <source>
        <dbReference type="PROSITE" id="PS51186"/>
    </source>
</evidence>
<protein>
    <submittedName>
        <fullName evidence="4">GNAT family N-acetyltransferase</fullName>
        <ecNumber evidence="4">2.3.1.-</ecNumber>
    </submittedName>
</protein>
<dbReference type="SUPFAM" id="SSF55729">
    <property type="entry name" value="Acyl-CoA N-acyltransferases (Nat)"/>
    <property type="match status" value="1"/>
</dbReference>
<gene>
    <name evidence="4" type="ORF">QNA08_10680</name>
</gene>
<dbReference type="InterPro" id="IPR016181">
    <property type="entry name" value="Acyl_CoA_acyltransferase"/>
</dbReference>
<feature type="domain" description="N-acetyltransferase" evidence="3">
    <location>
        <begin position="6"/>
        <end position="168"/>
    </location>
</feature>
<comment type="caution">
    <text evidence="4">The sequence shown here is derived from an EMBL/GenBank/DDBJ whole genome shotgun (WGS) entry which is preliminary data.</text>
</comment>
<proteinExistence type="predicted"/>
<accession>A0ABT7AH41</accession>
<evidence type="ECO:0000313" key="5">
    <source>
        <dbReference type="Proteomes" id="UP001321492"/>
    </source>
</evidence>
<dbReference type="Gene3D" id="3.40.630.30">
    <property type="match status" value="1"/>
</dbReference>
<dbReference type="RefSeq" id="WP_283740697.1">
    <property type="nucleotide sequence ID" value="NZ_JASJEV010000006.1"/>
</dbReference>
<keyword evidence="1 4" id="KW-0808">Transferase</keyword>
<name>A0ABT7AH41_9HYPH</name>
<keyword evidence="2 4" id="KW-0012">Acyltransferase</keyword>
<dbReference type="Proteomes" id="UP001321492">
    <property type="component" value="Unassembled WGS sequence"/>
</dbReference>
<dbReference type="EMBL" id="JASJEV010000006">
    <property type="protein sequence ID" value="MDJ1158697.1"/>
    <property type="molecule type" value="Genomic_DNA"/>
</dbReference>
<evidence type="ECO:0000313" key="4">
    <source>
        <dbReference type="EMBL" id="MDJ1158697.1"/>
    </source>
</evidence>
<organism evidence="4 5">
    <name type="scientific">Chelatococcus albus</name>
    <dbReference type="NCBI Taxonomy" id="3047466"/>
    <lineage>
        <taxon>Bacteria</taxon>
        <taxon>Pseudomonadati</taxon>
        <taxon>Pseudomonadota</taxon>
        <taxon>Alphaproteobacteria</taxon>
        <taxon>Hyphomicrobiales</taxon>
        <taxon>Chelatococcaceae</taxon>
        <taxon>Chelatococcus</taxon>
    </lineage>
</organism>
<dbReference type="GO" id="GO:0016746">
    <property type="term" value="F:acyltransferase activity"/>
    <property type="evidence" value="ECO:0007669"/>
    <property type="project" value="UniProtKB-KW"/>
</dbReference>
<dbReference type="CDD" id="cd04301">
    <property type="entry name" value="NAT_SF"/>
    <property type="match status" value="1"/>
</dbReference>
<evidence type="ECO:0000256" key="2">
    <source>
        <dbReference type="ARBA" id="ARBA00023315"/>
    </source>
</evidence>
<dbReference type="Pfam" id="PF00583">
    <property type="entry name" value="Acetyltransf_1"/>
    <property type="match status" value="1"/>
</dbReference>
<keyword evidence="5" id="KW-1185">Reference proteome</keyword>
<dbReference type="PANTHER" id="PTHR43877">
    <property type="entry name" value="AMINOALKYLPHOSPHONATE N-ACETYLTRANSFERASE-RELATED-RELATED"/>
    <property type="match status" value="1"/>
</dbReference>
<dbReference type="InterPro" id="IPR050832">
    <property type="entry name" value="Bact_Acetyltransf"/>
</dbReference>